<name>A0A811S8G5_9POAL</name>
<gene>
    <name evidence="3" type="ORF">NCGR_LOCUS61423</name>
</gene>
<dbReference type="AlphaFoldDB" id="A0A811S8G5"/>
<evidence type="ECO:0000313" key="4">
    <source>
        <dbReference type="Proteomes" id="UP000604825"/>
    </source>
</evidence>
<feature type="transmembrane region" description="Helical" evidence="1">
    <location>
        <begin position="84"/>
        <end position="107"/>
    </location>
</feature>
<feature type="signal peptide" evidence="2">
    <location>
        <begin position="1"/>
        <end position="26"/>
    </location>
</feature>
<keyword evidence="1" id="KW-1133">Transmembrane helix</keyword>
<keyword evidence="4" id="KW-1185">Reference proteome</keyword>
<feature type="chain" id="PRO_5032790432" evidence="2">
    <location>
        <begin position="27"/>
        <end position="135"/>
    </location>
</feature>
<evidence type="ECO:0000256" key="1">
    <source>
        <dbReference type="SAM" id="Phobius"/>
    </source>
</evidence>
<reference evidence="3" key="1">
    <citation type="submission" date="2020-10" db="EMBL/GenBank/DDBJ databases">
        <authorList>
            <person name="Han B."/>
            <person name="Lu T."/>
            <person name="Zhao Q."/>
            <person name="Huang X."/>
            <person name="Zhao Y."/>
        </authorList>
    </citation>
    <scope>NUCLEOTIDE SEQUENCE</scope>
</reference>
<protein>
    <submittedName>
        <fullName evidence="3">Uncharacterized protein</fullName>
    </submittedName>
</protein>
<evidence type="ECO:0000313" key="3">
    <source>
        <dbReference type="EMBL" id="CAD6337325.1"/>
    </source>
</evidence>
<sequence>MDSFIALTFLFGFNALLCCLQLLGSGADTMTTAQAASQSGGLALRLAAAALVPAVLATLVLTPLLLYAHVWALGRGGGRGGGRLVTALAKATVLAATVALACAVLLLGADGAVVQLGADGHLDRGRGDVARLNIK</sequence>
<feature type="transmembrane region" description="Helical" evidence="1">
    <location>
        <begin position="51"/>
        <end position="72"/>
    </location>
</feature>
<dbReference type="Proteomes" id="UP000604825">
    <property type="component" value="Unassembled WGS sequence"/>
</dbReference>
<keyword evidence="1" id="KW-0812">Transmembrane</keyword>
<keyword evidence="2" id="KW-0732">Signal</keyword>
<accession>A0A811S8G5</accession>
<organism evidence="3 4">
    <name type="scientific">Miscanthus lutarioriparius</name>
    <dbReference type="NCBI Taxonomy" id="422564"/>
    <lineage>
        <taxon>Eukaryota</taxon>
        <taxon>Viridiplantae</taxon>
        <taxon>Streptophyta</taxon>
        <taxon>Embryophyta</taxon>
        <taxon>Tracheophyta</taxon>
        <taxon>Spermatophyta</taxon>
        <taxon>Magnoliopsida</taxon>
        <taxon>Liliopsida</taxon>
        <taxon>Poales</taxon>
        <taxon>Poaceae</taxon>
        <taxon>PACMAD clade</taxon>
        <taxon>Panicoideae</taxon>
        <taxon>Andropogonodae</taxon>
        <taxon>Andropogoneae</taxon>
        <taxon>Saccharinae</taxon>
        <taxon>Miscanthus</taxon>
    </lineage>
</organism>
<proteinExistence type="predicted"/>
<comment type="caution">
    <text evidence="3">The sequence shown here is derived from an EMBL/GenBank/DDBJ whole genome shotgun (WGS) entry which is preliminary data.</text>
</comment>
<evidence type="ECO:0000256" key="2">
    <source>
        <dbReference type="SAM" id="SignalP"/>
    </source>
</evidence>
<dbReference type="EMBL" id="CAJGYO010000018">
    <property type="protein sequence ID" value="CAD6337325.1"/>
    <property type="molecule type" value="Genomic_DNA"/>
</dbReference>
<keyword evidence="1" id="KW-0472">Membrane</keyword>